<reference evidence="6" key="1">
    <citation type="submission" date="2024-02" db="EMBL/GenBank/DDBJ databases">
        <authorList>
            <consortium name="ELIXIR-Norway"/>
            <consortium name="Elixir Norway"/>
        </authorList>
    </citation>
    <scope>NUCLEOTIDE SEQUENCE</scope>
</reference>
<evidence type="ECO:0000256" key="2">
    <source>
        <dbReference type="ARBA" id="ARBA00022737"/>
    </source>
</evidence>
<dbReference type="Pfam" id="PF13499">
    <property type="entry name" value="EF-hand_7"/>
    <property type="match status" value="2"/>
</dbReference>
<gene>
    <name evidence="6" type="ORF">CSSPJE1EN1_LOCUS18926</name>
</gene>
<dbReference type="InterPro" id="IPR011992">
    <property type="entry name" value="EF-hand-dom_pair"/>
</dbReference>
<feature type="compositionally biased region" description="Low complexity" evidence="4">
    <location>
        <begin position="14"/>
        <end position="33"/>
    </location>
</feature>
<keyword evidence="2" id="KW-0677">Repeat</keyword>
<dbReference type="PROSITE" id="PS50222">
    <property type="entry name" value="EF_HAND_2"/>
    <property type="match status" value="4"/>
</dbReference>
<keyword evidence="3" id="KW-0106">Calcium</keyword>
<dbReference type="Proteomes" id="UP001497444">
    <property type="component" value="Chromosome 5"/>
</dbReference>
<proteinExistence type="predicted"/>
<dbReference type="EMBL" id="OZ020100">
    <property type="protein sequence ID" value="CAK9273448.1"/>
    <property type="molecule type" value="Genomic_DNA"/>
</dbReference>
<accession>A0ABP0X6H2</accession>
<organism evidence="6 7">
    <name type="scientific">Sphagnum jensenii</name>
    <dbReference type="NCBI Taxonomy" id="128206"/>
    <lineage>
        <taxon>Eukaryota</taxon>
        <taxon>Viridiplantae</taxon>
        <taxon>Streptophyta</taxon>
        <taxon>Embryophyta</taxon>
        <taxon>Bryophyta</taxon>
        <taxon>Sphagnophytina</taxon>
        <taxon>Sphagnopsida</taxon>
        <taxon>Sphagnales</taxon>
        <taxon>Sphagnaceae</taxon>
        <taxon>Sphagnum</taxon>
    </lineage>
</organism>
<feature type="region of interest" description="Disordered" evidence="4">
    <location>
        <begin position="1"/>
        <end position="42"/>
    </location>
</feature>
<evidence type="ECO:0000259" key="5">
    <source>
        <dbReference type="PROSITE" id="PS50222"/>
    </source>
</evidence>
<dbReference type="Gene3D" id="1.10.238.10">
    <property type="entry name" value="EF-hand"/>
    <property type="match status" value="2"/>
</dbReference>
<dbReference type="InterPro" id="IPR039647">
    <property type="entry name" value="EF_hand_pair_protein_CML-like"/>
</dbReference>
<dbReference type="InterPro" id="IPR018247">
    <property type="entry name" value="EF_Hand_1_Ca_BS"/>
</dbReference>
<keyword evidence="7" id="KW-1185">Reference proteome</keyword>
<dbReference type="PANTHER" id="PTHR10891">
    <property type="entry name" value="EF-HAND CALCIUM-BINDING DOMAIN CONTAINING PROTEIN"/>
    <property type="match status" value="1"/>
</dbReference>
<keyword evidence="1" id="KW-0479">Metal-binding</keyword>
<feature type="domain" description="EF-hand" evidence="5">
    <location>
        <begin position="206"/>
        <end position="241"/>
    </location>
</feature>
<dbReference type="InterPro" id="IPR002048">
    <property type="entry name" value="EF_hand_dom"/>
</dbReference>
<feature type="domain" description="EF-hand" evidence="5">
    <location>
        <begin position="85"/>
        <end position="120"/>
    </location>
</feature>
<feature type="domain" description="EF-hand" evidence="5">
    <location>
        <begin position="169"/>
        <end position="204"/>
    </location>
</feature>
<dbReference type="CDD" id="cd00051">
    <property type="entry name" value="EFh"/>
    <property type="match status" value="2"/>
</dbReference>
<evidence type="ECO:0000313" key="6">
    <source>
        <dbReference type="EMBL" id="CAK9273448.1"/>
    </source>
</evidence>
<name>A0ABP0X6H2_9BRYO</name>
<dbReference type="PROSITE" id="PS00018">
    <property type="entry name" value="EF_HAND_1"/>
    <property type="match status" value="4"/>
</dbReference>
<sequence>MKFSFFSKRKKSDASSLHSSNSSGFSSFSSSSSTERDSSAHSWKLPLKFSLRSGGSASNRTEGASNSSLKSFSEQRDHACVAPFDRTEELSEAFRYFDVNGDGKISATELGFVLHSLGIESTDKELKEMVNEVDSDGDGFIDLQEFINLNRRAMDAVDAADGAATNCRDYSSDIKAAFHVFDSDGNGFISADELHRVLSGLGEKNLTVDDCRSMINSVDRNGDGRVDFAEFQCMMLDTPVF</sequence>
<evidence type="ECO:0000256" key="1">
    <source>
        <dbReference type="ARBA" id="ARBA00022723"/>
    </source>
</evidence>
<evidence type="ECO:0000256" key="3">
    <source>
        <dbReference type="ARBA" id="ARBA00022837"/>
    </source>
</evidence>
<evidence type="ECO:0000256" key="4">
    <source>
        <dbReference type="SAM" id="MobiDB-lite"/>
    </source>
</evidence>
<evidence type="ECO:0000313" key="7">
    <source>
        <dbReference type="Proteomes" id="UP001497444"/>
    </source>
</evidence>
<dbReference type="SUPFAM" id="SSF47473">
    <property type="entry name" value="EF-hand"/>
    <property type="match status" value="1"/>
</dbReference>
<feature type="domain" description="EF-hand" evidence="5">
    <location>
        <begin position="121"/>
        <end position="156"/>
    </location>
</feature>
<dbReference type="SMART" id="SM00054">
    <property type="entry name" value="EFh"/>
    <property type="match status" value="4"/>
</dbReference>
<protein>
    <recommendedName>
        <fullName evidence="5">EF-hand domain-containing protein</fullName>
    </recommendedName>
</protein>